<dbReference type="Gene3D" id="1.20.120.530">
    <property type="entry name" value="GntR ligand-binding domain-like"/>
    <property type="match status" value="1"/>
</dbReference>
<dbReference type="InterPro" id="IPR036388">
    <property type="entry name" value="WH-like_DNA-bd_sf"/>
</dbReference>
<dbReference type="Pfam" id="PF00392">
    <property type="entry name" value="GntR"/>
    <property type="match status" value="1"/>
</dbReference>
<dbReference type="CDD" id="cd07377">
    <property type="entry name" value="WHTH_GntR"/>
    <property type="match status" value="1"/>
</dbReference>
<feature type="domain" description="HTH gntR-type" evidence="4">
    <location>
        <begin position="8"/>
        <end position="75"/>
    </location>
</feature>
<dbReference type="SUPFAM" id="SSF46785">
    <property type="entry name" value="Winged helix' DNA-binding domain"/>
    <property type="match status" value="1"/>
</dbReference>
<dbReference type="InterPro" id="IPR008920">
    <property type="entry name" value="TF_FadR/GntR_C"/>
</dbReference>
<dbReference type="GO" id="GO:0003700">
    <property type="term" value="F:DNA-binding transcription factor activity"/>
    <property type="evidence" value="ECO:0007669"/>
    <property type="project" value="InterPro"/>
</dbReference>
<evidence type="ECO:0000313" key="5">
    <source>
        <dbReference type="EMBL" id="KAB7706527.1"/>
    </source>
</evidence>
<dbReference type="PROSITE" id="PS50949">
    <property type="entry name" value="HTH_GNTR"/>
    <property type="match status" value="1"/>
</dbReference>
<dbReference type="InterPro" id="IPR000524">
    <property type="entry name" value="Tscrpt_reg_HTH_GntR"/>
</dbReference>
<dbReference type="Gene3D" id="1.10.10.10">
    <property type="entry name" value="Winged helix-like DNA-binding domain superfamily/Winged helix DNA-binding domain"/>
    <property type="match status" value="1"/>
</dbReference>
<dbReference type="SMART" id="SM00895">
    <property type="entry name" value="FCD"/>
    <property type="match status" value="1"/>
</dbReference>
<proteinExistence type="predicted"/>
<dbReference type="Proteomes" id="UP000429595">
    <property type="component" value="Unassembled WGS sequence"/>
</dbReference>
<dbReference type="AlphaFoldDB" id="A0A6I1FEU8"/>
<keyword evidence="6" id="KW-1185">Reference proteome</keyword>
<dbReference type="EMBL" id="WEIO01000005">
    <property type="protein sequence ID" value="KAB7706527.1"/>
    <property type="molecule type" value="Genomic_DNA"/>
</dbReference>
<evidence type="ECO:0000256" key="2">
    <source>
        <dbReference type="ARBA" id="ARBA00023125"/>
    </source>
</evidence>
<evidence type="ECO:0000259" key="4">
    <source>
        <dbReference type="PROSITE" id="PS50949"/>
    </source>
</evidence>
<accession>A0A6I1FEU8</accession>
<dbReference type="GO" id="GO:0003677">
    <property type="term" value="F:DNA binding"/>
    <property type="evidence" value="ECO:0007669"/>
    <property type="project" value="UniProtKB-KW"/>
</dbReference>
<evidence type="ECO:0000256" key="3">
    <source>
        <dbReference type="ARBA" id="ARBA00023163"/>
    </source>
</evidence>
<keyword evidence="1" id="KW-0805">Transcription regulation</keyword>
<organism evidence="5 6">
    <name type="scientific">Bacillus aerolatus</name>
    <dbReference type="NCBI Taxonomy" id="2653354"/>
    <lineage>
        <taxon>Bacteria</taxon>
        <taxon>Bacillati</taxon>
        <taxon>Bacillota</taxon>
        <taxon>Bacilli</taxon>
        <taxon>Bacillales</taxon>
        <taxon>Bacillaceae</taxon>
        <taxon>Bacillus</taxon>
    </lineage>
</organism>
<dbReference type="RefSeq" id="WP_152151501.1">
    <property type="nucleotide sequence ID" value="NZ_WEIO01000005.1"/>
</dbReference>
<protein>
    <submittedName>
        <fullName evidence="5">GntR family transcriptional regulator</fullName>
    </submittedName>
</protein>
<keyword evidence="2" id="KW-0238">DNA-binding</keyword>
<keyword evidence="3" id="KW-0804">Transcription</keyword>
<evidence type="ECO:0000256" key="1">
    <source>
        <dbReference type="ARBA" id="ARBA00023015"/>
    </source>
</evidence>
<dbReference type="SUPFAM" id="SSF48008">
    <property type="entry name" value="GntR ligand-binding domain-like"/>
    <property type="match status" value="1"/>
</dbReference>
<gene>
    <name evidence="5" type="ORF">F9802_10010</name>
</gene>
<dbReference type="InterPro" id="IPR011711">
    <property type="entry name" value="GntR_C"/>
</dbReference>
<dbReference type="PANTHER" id="PTHR43537">
    <property type="entry name" value="TRANSCRIPTIONAL REGULATOR, GNTR FAMILY"/>
    <property type="match status" value="1"/>
</dbReference>
<name>A0A6I1FEU8_9BACI</name>
<dbReference type="InterPro" id="IPR036390">
    <property type="entry name" value="WH_DNA-bd_sf"/>
</dbReference>
<dbReference type="PANTHER" id="PTHR43537:SF53">
    <property type="entry name" value="HTH-TYPE TRANSCRIPTIONAL REPRESSOR NANR"/>
    <property type="match status" value="1"/>
</dbReference>
<sequence length="238" mass="27176">MQKNKKKVSLDDEIYSMIKRAITNRELAPGTKLSEEELANMLNVSRTPIRLALKRLSYEMLVTIIPRRGAFVAQPTPQEVKNVFEMRMLLEDYSVRKACEKSKESKGFFERIESCIELEKAAYSQGDIPGVLLQVEDIHVEIAKISGNNILVNQLRDLIALTNIYLTFFGSMSSNNPRSPKEHFNILMEIKNGHSEKASLLMYNHIFSILNRLDFNLIQQTHGGIESVFKKTNDVKAN</sequence>
<comment type="caution">
    <text evidence="5">The sequence shown here is derived from an EMBL/GenBank/DDBJ whole genome shotgun (WGS) entry which is preliminary data.</text>
</comment>
<dbReference type="SMART" id="SM00345">
    <property type="entry name" value="HTH_GNTR"/>
    <property type="match status" value="1"/>
</dbReference>
<reference evidence="5 6" key="1">
    <citation type="submission" date="2019-10" db="EMBL/GenBank/DDBJ databases">
        <title>Bacillus aerolatum sp. nov., isolated from bioaerosol of sport playgrounds.</title>
        <authorList>
            <person name="Chen P."/>
            <person name="Zhang G."/>
        </authorList>
    </citation>
    <scope>NUCLEOTIDE SEQUENCE [LARGE SCALE GENOMIC DNA]</scope>
    <source>
        <strain evidence="5 6">CX253</strain>
    </source>
</reference>
<evidence type="ECO:0000313" key="6">
    <source>
        <dbReference type="Proteomes" id="UP000429595"/>
    </source>
</evidence>
<dbReference type="Pfam" id="PF07729">
    <property type="entry name" value="FCD"/>
    <property type="match status" value="1"/>
</dbReference>